<dbReference type="EMBL" id="BGZK01000039">
    <property type="protein sequence ID" value="GBP10203.1"/>
    <property type="molecule type" value="Genomic_DNA"/>
</dbReference>
<keyword evidence="3" id="KW-1185">Reference proteome</keyword>
<sequence>MSTRVPLLLLSAVICLQCCYSATIPRGYDPRLSDDVMMTPKKRPFCNAFTGCGRKRSLLPPGMPVQEILRQRQLEEEGFGSVPDLPSDAALEEFSRQMLSEAKLWEAIQEASAELARRKQKDLALSAQ</sequence>
<dbReference type="Proteomes" id="UP000299102">
    <property type="component" value="Unassembled WGS sequence"/>
</dbReference>
<evidence type="ECO:0000256" key="1">
    <source>
        <dbReference type="SAM" id="SignalP"/>
    </source>
</evidence>
<protein>
    <submittedName>
        <fullName evidence="2">Cardioactive peptide</fullName>
    </submittedName>
</protein>
<proteinExistence type="predicted"/>
<keyword evidence="1" id="KW-0732">Signal</keyword>
<organism evidence="2 3">
    <name type="scientific">Eumeta variegata</name>
    <name type="common">Bagworm moth</name>
    <name type="synonym">Eumeta japonica</name>
    <dbReference type="NCBI Taxonomy" id="151549"/>
    <lineage>
        <taxon>Eukaryota</taxon>
        <taxon>Metazoa</taxon>
        <taxon>Ecdysozoa</taxon>
        <taxon>Arthropoda</taxon>
        <taxon>Hexapoda</taxon>
        <taxon>Insecta</taxon>
        <taxon>Pterygota</taxon>
        <taxon>Neoptera</taxon>
        <taxon>Endopterygota</taxon>
        <taxon>Lepidoptera</taxon>
        <taxon>Glossata</taxon>
        <taxon>Ditrysia</taxon>
        <taxon>Tineoidea</taxon>
        <taxon>Psychidae</taxon>
        <taxon>Oiketicinae</taxon>
        <taxon>Eumeta</taxon>
    </lineage>
</organism>
<comment type="caution">
    <text evidence="2">The sequence shown here is derived from an EMBL/GenBank/DDBJ whole genome shotgun (WGS) entry which is preliminary data.</text>
</comment>
<dbReference type="Pfam" id="PF11105">
    <property type="entry name" value="CCAP"/>
    <property type="match status" value="1"/>
</dbReference>
<dbReference type="AlphaFoldDB" id="A0A4C1T6T0"/>
<name>A0A4C1T6T0_EUMVA</name>
<reference evidence="2 3" key="1">
    <citation type="journal article" date="2019" name="Commun. Biol.">
        <title>The bagworm genome reveals a unique fibroin gene that provides high tensile strength.</title>
        <authorList>
            <person name="Kono N."/>
            <person name="Nakamura H."/>
            <person name="Ohtoshi R."/>
            <person name="Tomita M."/>
            <person name="Numata K."/>
            <person name="Arakawa K."/>
        </authorList>
    </citation>
    <scope>NUCLEOTIDE SEQUENCE [LARGE SCALE GENOMIC DNA]</scope>
</reference>
<gene>
    <name evidence="2" type="primary">CCAP</name>
    <name evidence="2" type="ORF">EVAR_77603_1</name>
</gene>
<feature type="signal peptide" evidence="1">
    <location>
        <begin position="1"/>
        <end position="21"/>
    </location>
</feature>
<dbReference type="OrthoDB" id="6134464at2759"/>
<accession>A0A4C1T6T0</accession>
<dbReference type="STRING" id="151549.A0A4C1T6T0"/>
<evidence type="ECO:0000313" key="2">
    <source>
        <dbReference type="EMBL" id="GBP10203.1"/>
    </source>
</evidence>
<dbReference type="InterPro" id="IPR024276">
    <property type="entry name" value="CCAP"/>
</dbReference>
<feature type="chain" id="PRO_5020038917" evidence="1">
    <location>
        <begin position="22"/>
        <end position="128"/>
    </location>
</feature>
<evidence type="ECO:0000313" key="3">
    <source>
        <dbReference type="Proteomes" id="UP000299102"/>
    </source>
</evidence>